<dbReference type="Proteomes" id="UP000266340">
    <property type="component" value="Unassembled WGS sequence"/>
</dbReference>
<dbReference type="EMBL" id="QXJM01000016">
    <property type="protein sequence ID" value="RIE05093.1"/>
    <property type="molecule type" value="Genomic_DNA"/>
</dbReference>
<dbReference type="InterPro" id="IPR051121">
    <property type="entry name" value="FAH"/>
</dbReference>
<dbReference type="GO" id="GO:0016787">
    <property type="term" value="F:hydrolase activity"/>
    <property type="evidence" value="ECO:0007669"/>
    <property type="project" value="UniProtKB-KW"/>
</dbReference>
<protein>
    <submittedName>
        <fullName evidence="4">FAA hydrolase family protein</fullName>
    </submittedName>
</protein>
<dbReference type="RefSeq" id="WP_119147692.1">
    <property type="nucleotide sequence ID" value="NZ_JBHSOV010000021.1"/>
</dbReference>
<feature type="domain" description="Fumarylacetoacetase-like C-terminal" evidence="3">
    <location>
        <begin position="90"/>
        <end position="296"/>
    </location>
</feature>
<evidence type="ECO:0000313" key="4">
    <source>
        <dbReference type="EMBL" id="RIE05093.1"/>
    </source>
</evidence>
<evidence type="ECO:0000259" key="3">
    <source>
        <dbReference type="Pfam" id="PF01557"/>
    </source>
</evidence>
<organism evidence="4 5">
    <name type="scientific">Cohnella faecalis</name>
    <dbReference type="NCBI Taxonomy" id="2315694"/>
    <lineage>
        <taxon>Bacteria</taxon>
        <taxon>Bacillati</taxon>
        <taxon>Bacillota</taxon>
        <taxon>Bacilli</taxon>
        <taxon>Bacillales</taxon>
        <taxon>Paenibacillaceae</taxon>
        <taxon>Cohnella</taxon>
    </lineage>
</organism>
<dbReference type="GO" id="GO:0019752">
    <property type="term" value="P:carboxylic acid metabolic process"/>
    <property type="evidence" value="ECO:0007669"/>
    <property type="project" value="UniProtKB-ARBA"/>
</dbReference>
<evidence type="ECO:0000313" key="5">
    <source>
        <dbReference type="Proteomes" id="UP000266340"/>
    </source>
</evidence>
<dbReference type="PANTHER" id="PTHR42796:SF4">
    <property type="entry name" value="FUMARYLACETOACETATE HYDROLASE DOMAIN-CONTAINING PROTEIN 2A"/>
    <property type="match status" value="1"/>
</dbReference>
<dbReference type="SUPFAM" id="SSF56529">
    <property type="entry name" value="FAH"/>
    <property type="match status" value="1"/>
</dbReference>
<comment type="caution">
    <text evidence="4">The sequence shown here is derived from an EMBL/GenBank/DDBJ whole genome shotgun (WGS) entry which is preliminary data.</text>
</comment>
<dbReference type="GO" id="GO:0016853">
    <property type="term" value="F:isomerase activity"/>
    <property type="evidence" value="ECO:0007669"/>
    <property type="project" value="UniProtKB-ARBA"/>
</dbReference>
<dbReference type="InterPro" id="IPR036663">
    <property type="entry name" value="Fumarylacetoacetase_C_sf"/>
</dbReference>
<dbReference type="OrthoDB" id="9805307at2"/>
<dbReference type="PANTHER" id="PTHR42796">
    <property type="entry name" value="FUMARYLACETOACETATE HYDROLASE DOMAIN-CONTAINING PROTEIN 2A-RELATED"/>
    <property type="match status" value="1"/>
</dbReference>
<keyword evidence="4" id="KW-0378">Hydrolase</keyword>
<sequence length="297" mass="32233">MKLLHYREDGKIKLGIATVHGVVDVEAAVGGEAAPELKSADAALAAGGEALDRLRELDRRIAEEGPAAFKESLRNEAELSLEPCVVRPGKLICVGLNYRRHAEETGSPIPAYPILFNKFDNALSAHGRDIRLPKTSDKTDYEAELGIVIGRTAFDVAPEEALDYVGGYCNVNDVSARDLQVRTSQWLLGKSLDGFCPIGPYLVTADAVPEPNSLGIRCTVNGELRQSSNTSDMIFDCRTIVSYISRHMTLQPGDLIMTGTPEGVVLGYPEDRQVYLKTGDIVTVEIDGLGSLTNRFI</sequence>
<name>A0A398CRC2_9BACL</name>
<dbReference type="Pfam" id="PF01557">
    <property type="entry name" value="FAA_hydrolase"/>
    <property type="match status" value="1"/>
</dbReference>
<evidence type="ECO:0000256" key="2">
    <source>
        <dbReference type="ARBA" id="ARBA00022723"/>
    </source>
</evidence>
<keyword evidence="5" id="KW-1185">Reference proteome</keyword>
<dbReference type="Gene3D" id="3.90.850.10">
    <property type="entry name" value="Fumarylacetoacetase-like, C-terminal domain"/>
    <property type="match status" value="1"/>
</dbReference>
<gene>
    <name evidence="4" type="ORF">D3H35_02885</name>
</gene>
<dbReference type="GO" id="GO:0046872">
    <property type="term" value="F:metal ion binding"/>
    <property type="evidence" value="ECO:0007669"/>
    <property type="project" value="UniProtKB-KW"/>
</dbReference>
<comment type="similarity">
    <text evidence="1">Belongs to the FAH family.</text>
</comment>
<proteinExistence type="inferred from homology"/>
<dbReference type="FunFam" id="3.90.850.10:FF:000002">
    <property type="entry name" value="2-hydroxyhepta-2,4-diene-1,7-dioate isomerase"/>
    <property type="match status" value="1"/>
</dbReference>
<reference evidence="4 5" key="1">
    <citation type="submission" date="2018-09" db="EMBL/GenBank/DDBJ databases">
        <title>Cohnella cavernae sp. nov., isolated from a karst cave.</title>
        <authorList>
            <person name="Zhu H."/>
        </authorList>
    </citation>
    <scope>NUCLEOTIDE SEQUENCE [LARGE SCALE GENOMIC DNA]</scope>
    <source>
        <strain evidence="4 5">K2E09-144</strain>
    </source>
</reference>
<dbReference type="InterPro" id="IPR011234">
    <property type="entry name" value="Fumarylacetoacetase-like_C"/>
</dbReference>
<accession>A0A398CRC2</accession>
<keyword evidence="2" id="KW-0479">Metal-binding</keyword>
<evidence type="ECO:0000256" key="1">
    <source>
        <dbReference type="ARBA" id="ARBA00010211"/>
    </source>
</evidence>
<dbReference type="AlphaFoldDB" id="A0A398CRC2"/>